<evidence type="ECO:0000256" key="6">
    <source>
        <dbReference type="RuleBase" id="RU363137"/>
    </source>
</evidence>
<dbReference type="PANTHER" id="PTHR10639:SF7">
    <property type="entry name" value="CLATHRIN LIGHT CHAIN"/>
    <property type="match status" value="1"/>
</dbReference>
<dbReference type="GO" id="GO:0005198">
    <property type="term" value="F:structural molecule activity"/>
    <property type="evidence" value="ECO:0007669"/>
    <property type="project" value="InterPro"/>
</dbReference>
<dbReference type="PaxDb" id="55529-EKX44608"/>
<dbReference type="OrthoDB" id="5512at2759"/>
<name>L1J7U5_GUITC</name>
<feature type="region of interest" description="Disordered" evidence="7">
    <location>
        <begin position="147"/>
        <end position="188"/>
    </location>
</feature>
<evidence type="ECO:0000313" key="10">
    <source>
        <dbReference type="Proteomes" id="UP000011087"/>
    </source>
</evidence>
<dbReference type="OMA" id="GMEDTAN"/>
<evidence type="ECO:0000256" key="4">
    <source>
        <dbReference type="ARBA" id="ARBA00023176"/>
    </source>
</evidence>
<dbReference type="RefSeq" id="XP_005831588.1">
    <property type="nucleotide sequence ID" value="XM_005831531.1"/>
</dbReference>
<evidence type="ECO:0000256" key="7">
    <source>
        <dbReference type="SAM" id="MobiDB-lite"/>
    </source>
</evidence>
<evidence type="ECO:0000256" key="5">
    <source>
        <dbReference type="ARBA" id="ARBA00023329"/>
    </source>
</evidence>
<reference evidence="10" key="2">
    <citation type="submission" date="2012-11" db="EMBL/GenBank/DDBJ databases">
        <authorList>
            <person name="Kuo A."/>
            <person name="Curtis B.A."/>
            <person name="Tanifuji G."/>
            <person name="Burki F."/>
            <person name="Gruber A."/>
            <person name="Irimia M."/>
            <person name="Maruyama S."/>
            <person name="Arias M.C."/>
            <person name="Ball S.G."/>
            <person name="Gile G.H."/>
            <person name="Hirakawa Y."/>
            <person name="Hopkins J.F."/>
            <person name="Rensing S.A."/>
            <person name="Schmutz J."/>
            <person name="Symeonidi A."/>
            <person name="Elias M."/>
            <person name="Eveleigh R.J."/>
            <person name="Herman E.K."/>
            <person name="Klute M.J."/>
            <person name="Nakayama T."/>
            <person name="Obornik M."/>
            <person name="Reyes-Prieto A."/>
            <person name="Armbrust E.V."/>
            <person name="Aves S.J."/>
            <person name="Beiko R.G."/>
            <person name="Coutinho P."/>
            <person name="Dacks J.B."/>
            <person name="Durnford D.G."/>
            <person name="Fast N.M."/>
            <person name="Green B.R."/>
            <person name="Grisdale C."/>
            <person name="Hempe F."/>
            <person name="Henrissat B."/>
            <person name="Hoppner M.P."/>
            <person name="Ishida K.-I."/>
            <person name="Kim E."/>
            <person name="Koreny L."/>
            <person name="Kroth P.G."/>
            <person name="Liu Y."/>
            <person name="Malik S.-B."/>
            <person name="Maier U.G."/>
            <person name="McRose D."/>
            <person name="Mock T."/>
            <person name="Neilson J.A."/>
            <person name="Onodera N.T."/>
            <person name="Poole A.M."/>
            <person name="Pritham E.J."/>
            <person name="Richards T.A."/>
            <person name="Rocap G."/>
            <person name="Roy S.W."/>
            <person name="Sarai C."/>
            <person name="Schaack S."/>
            <person name="Shirato S."/>
            <person name="Slamovits C.H."/>
            <person name="Spencer D.F."/>
            <person name="Suzuki S."/>
            <person name="Worden A.Z."/>
            <person name="Zauner S."/>
            <person name="Barry K."/>
            <person name="Bell C."/>
            <person name="Bharti A.K."/>
            <person name="Crow J.A."/>
            <person name="Grimwood J."/>
            <person name="Kramer R."/>
            <person name="Lindquist E."/>
            <person name="Lucas S."/>
            <person name="Salamov A."/>
            <person name="McFadden G.I."/>
            <person name="Lane C.E."/>
            <person name="Keeling P.J."/>
            <person name="Gray M.W."/>
            <person name="Grigoriev I.V."/>
            <person name="Archibald J.M."/>
        </authorList>
    </citation>
    <scope>NUCLEOTIDE SEQUENCE</scope>
    <source>
        <strain evidence="10">CCMP2712</strain>
    </source>
</reference>
<protein>
    <recommendedName>
        <fullName evidence="6">Clathrin light chain</fullName>
    </recommendedName>
</protein>
<dbReference type="GO" id="GO:0030132">
    <property type="term" value="C:clathrin coat of coated pit"/>
    <property type="evidence" value="ECO:0007669"/>
    <property type="project" value="InterPro"/>
</dbReference>
<evidence type="ECO:0000313" key="8">
    <source>
        <dbReference type="EMBL" id="EKX44608.1"/>
    </source>
</evidence>
<dbReference type="GO" id="GO:0032050">
    <property type="term" value="F:clathrin heavy chain binding"/>
    <property type="evidence" value="ECO:0007669"/>
    <property type="project" value="TreeGrafter"/>
</dbReference>
<evidence type="ECO:0000256" key="1">
    <source>
        <dbReference type="ARBA" id="ARBA00004180"/>
    </source>
</evidence>
<reference evidence="9" key="3">
    <citation type="submission" date="2015-06" db="UniProtKB">
        <authorList>
            <consortium name="EnsemblProtists"/>
        </authorList>
    </citation>
    <scope>IDENTIFICATION</scope>
</reference>
<feature type="region of interest" description="Disordered" evidence="7">
    <location>
        <begin position="1"/>
        <end position="131"/>
    </location>
</feature>
<gene>
    <name evidence="8" type="primary">CLC</name>
    <name evidence="8" type="ORF">GUITHDRAFT_152916</name>
</gene>
<comment type="function">
    <text evidence="6">Clathrin is the major protein of the polyhedral coat of coated pits and vesicles.</text>
</comment>
<dbReference type="Proteomes" id="UP000011087">
    <property type="component" value="Unassembled WGS sequence"/>
</dbReference>
<evidence type="ECO:0000256" key="2">
    <source>
        <dbReference type="ARBA" id="ARBA00005263"/>
    </source>
</evidence>
<dbReference type="GO" id="GO:0072583">
    <property type="term" value="P:clathrin-dependent endocytosis"/>
    <property type="evidence" value="ECO:0007669"/>
    <property type="project" value="TreeGrafter"/>
</dbReference>
<dbReference type="GO" id="GO:0006886">
    <property type="term" value="P:intracellular protein transport"/>
    <property type="evidence" value="ECO:0007669"/>
    <property type="project" value="InterPro"/>
</dbReference>
<dbReference type="PANTHER" id="PTHR10639">
    <property type="entry name" value="CLATHRIN LIGHT CHAIN"/>
    <property type="match status" value="1"/>
</dbReference>
<reference evidence="8 10" key="1">
    <citation type="journal article" date="2012" name="Nature">
        <title>Algal genomes reveal evolutionary mosaicism and the fate of nucleomorphs.</title>
        <authorList>
            <consortium name="DOE Joint Genome Institute"/>
            <person name="Curtis B.A."/>
            <person name="Tanifuji G."/>
            <person name="Burki F."/>
            <person name="Gruber A."/>
            <person name="Irimia M."/>
            <person name="Maruyama S."/>
            <person name="Arias M.C."/>
            <person name="Ball S.G."/>
            <person name="Gile G.H."/>
            <person name="Hirakawa Y."/>
            <person name="Hopkins J.F."/>
            <person name="Kuo A."/>
            <person name="Rensing S.A."/>
            <person name="Schmutz J."/>
            <person name="Symeonidi A."/>
            <person name="Elias M."/>
            <person name="Eveleigh R.J."/>
            <person name="Herman E.K."/>
            <person name="Klute M.J."/>
            <person name="Nakayama T."/>
            <person name="Obornik M."/>
            <person name="Reyes-Prieto A."/>
            <person name="Armbrust E.V."/>
            <person name="Aves S.J."/>
            <person name="Beiko R.G."/>
            <person name="Coutinho P."/>
            <person name="Dacks J.B."/>
            <person name="Durnford D.G."/>
            <person name="Fast N.M."/>
            <person name="Green B.R."/>
            <person name="Grisdale C.J."/>
            <person name="Hempel F."/>
            <person name="Henrissat B."/>
            <person name="Hoppner M.P."/>
            <person name="Ishida K."/>
            <person name="Kim E."/>
            <person name="Koreny L."/>
            <person name="Kroth P.G."/>
            <person name="Liu Y."/>
            <person name="Malik S.B."/>
            <person name="Maier U.G."/>
            <person name="McRose D."/>
            <person name="Mock T."/>
            <person name="Neilson J.A."/>
            <person name="Onodera N.T."/>
            <person name="Poole A.M."/>
            <person name="Pritham E.J."/>
            <person name="Richards T.A."/>
            <person name="Rocap G."/>
            <person name="Roy S.W."/>
            <person name="Sarai C."/>
            <person name="Schaack S."/>
            <person name="Shirato S."/>
            <person name="Slamovits C.H."/>
            <person name="Spencer D.F."/>
            <person name="Suzuki S."/>
            <person name="Worden A.Z."/>
            <person name="Zauner S."/>
            <person name="Barry K."/>
            <person name="Bell C."/>
            <person name="Bharti A.K."/>
            <person name="Crow J.A."/>
            <person name="Grimwood J."/>
            <person name="Kramer R."/>
            <person name="Lindquist E."/>
            <person name="Lucas S."/>
            <person name="Salamov A."/>
            <person name="McFadden G.I."/>
            <person name="Lane C.E."/>
            <person name="Keeling P.J."/>
            <person name="Gray M.W."/>
            <person name="Grigoriev I.V."/>
            <person name="Archibald J.M."/>
        </authorList>
    </citation>
    <scope>NUCLEOTIDE SEQUENCE</scope>
    <source>
        <strain evidence="8 10">CCMP2712</strain>
    </source>
</reference>
<dbReference type="InterPro" id="IPR000996">
    <property type="entry name" value="Clathrin_L-chain"/>
</dbReference>
<proteinExistence type="inferred from homology"/>
<dbReference type="GeneID" id="17301365"/>
<organism evidence="8">
    <name type="scientific">Guillardia theta (strain CCMP2712)</name>
    <name type="common">Cryptophyte</name>
    <dbReference type="NCBI Taxonomy" id="905079"/>
    <lineage>
        <taxon>Eukaryota</taxon>
        <taxon>Cryptophyceae</taxon>
        <taxon>Pyrenomonadales</taxon>
        <taxon>Geminigeraceae</taxon>
        <taxon>Guillardia</taxon>
    </lineage>
</organism>
<keyword evidence="5 6" id="KW-0968">Cytoplasmic vesicle</keyword>
<dbReference type="EMBL" id="JH993003">
    <property type="protein sequence ID" value="EKX44608.1"/>
    <property type="molecule type" value="Genomic_DNA"/>
</dbReference>
<dbReference type="HOGENOM" id="CLU_1113113_0_0_1"/>
<sequence length="250" mass="26679">MDDDWDALGGPVENTQPPPAENADPFGADDAFGGEDLVGTNDGFGDESQPAAAPSEDVFGGGDAPEGDNGLLGDDFGEEAQPSNAVPVAMDDDGLLGAPTSGSNMDMFDSSPAPQSSGFSNPAPVHEDNSILEAWEAENRVKLQKRREEALAKKSAQMEHAKKQIDEHENKRKSMMDSNQKKNQSDELEFVKNRDAALKAGLAGKDSWDKVCTYLDLSSDPKRNNLISRMKSVLIAVKTNPPATAKNFGA</sequence>
<evidence type="ECO:0000256" key="3">
    <source>
        <dbReference type="ARBA" id="ARBA00023136"/>
    </source>
</evidence>
<dbReference type="GO" id="GO:0030130">
    <property type="term" value="C:clathrin coat of trans-Golgi network vesicle"/>
    <property type="evidence" value="ECO:0007669"/>
    <property type="project" value="InterPro"/>
</dbReference>
<evidence type="ECO:0000313" key="9">
    <source>
        <dbReference type="EnsemblProtists" id="EKX44608"/>
    </source>
</evidence>
<keyword evidence="3 6" id="KW-0472">Membrane</keyword>
<comment type="similarity">
    <text evidence="2 6">Belongs to the clathrin light chain family.</text>
</comment>
<keyword evidence="10" id="KW-1185">Reference proteome</keyword>
<dbReference type="AlphaFoldDB" id="L1J7U5"/>
<comment type="subcellular location">
    <subcellularLocation>
        <location evidence="1 6">Cytoplasmic vesicle membrane</location>
        <topology evidence="1 6">Peripheral membrane protein</topology>
        <orientation evidence="1 6">Cytoplasmic side</orientation>
    </subcellularLocation>
    <subcellularLocation>
        <location evidence="6">Membrane</location>
        <location evidence="6">Coated pit</location>
        <topology evidence="6">Peripheral membrane protein</topology>
        <orientation evidence="6">Cytoplasmic side</orientation>
    </subcellularLocation>
    <text evidence="6">Cytoplasmic face of coated pits and vesicles.</text>
</comment>
<dbReference type="EnsemblProtists" id="EKX44608">
    <property type="protein sequence ID" value="EKX44608"/>
    <property type="gene ID" value="GUITHDRAFT_152916"/>
</dbReference>
<dbReference type="Pfam" id="PF01086">
    <property type="entry name" value="Clathrin_lg_ch"/>
    <property type="match status" value="1"/>
</dbReference>
<accession>L1J7U5</accession>
<dbReference type="KEGG" id="gtt:GUITHDRAFT_152916"/>
<keyword evidence="4 6" id="KW-0168">Coated pit</keyword>